<gene>
    <name evidence="8" type="ORF">CP373A1_11810</name>
</gene>
<keyword evidence="6" id="KW-0411">Iron-sulfur</keyword>
<evidence type="ECO:0000256" key="1">
    <source>
        <dbReference type="ARBA" id="ARBA00001966"/>
    </source>
</evidence>
<evidence type="ECO:0000313" key="8">
    <source>
        <dbReference type="EMBL" id="OBY10180.1"/>
    </source>
</evidence>
<keyword evidence="9" id="KW-1185">Reference proteome</keyword>
<dbReference type="GO" id="GO:0046872">
    <property type="term" value="F:metal ion binding"/>
    <property type="evidence" value="ECO:0007669"/>
    <property type="project" value="UniProtKB-KW"/>
</dbReference>
<dbReference type="PANTHER" id="PTHR11135">
    <property type="entry name" value="HISTONE ACETYLTRANSFERASE-RELATED"/>
    <property type="match status" value="1"/>
</dbReference>
<dbReference type="PROSITE" id="PS51918">
    <property type="entry name" value="RADICAL_SAM"/>
    <property type="match status" value="1"/>
</dbReference>
<proteinExistence type="predicted"/>
<name>A0A174GLC8_9CLOT</name>
<evidence type="ECO:0000256" key="5">
    <source>
        <dbReference type="ARBA" id="ARBA00023004"/>
    </source>
</evidence>
<dbReference type="InterPro" id="IPR032432">
    <property type="entry name" value="Radical_SAM_C"/>
</dbReference>
<dbReference type="SFLD" id="SFLDG01091">
    <property type="entry name" value="uncharacterized_CHP01210-like"/>
    <property type="match status" value="1"/>
</dbReference>
<dbReference type="AlphaFoldDB" id="A0A174GLC8"/>
<dbReference type="GO" id="GO:0051539">
    <property type="term" value="F:4 iron, 4 sulfur cluster binding"/>
    <property type="evidence" value="ECO:0007669"/>
    <property type="project" value="UniProtKB-KW"/>
</dbReference>
<dbReference type="RefSeq" id="WP_027098583.1">
    <property type="nucleotide sequence ID" value="NZ_CABHIH010000004.1"/>
</dbReference>
<dbReference type="InterPro" id="IPR007197">
    <property type="entry name" value="rSAM"/>
</dbReference>
<evidence type="ECO:0000256" key="4">
    <source>
        <dbReference type="ARBA" id="ARBA00022723"/>
    </source>
</evidence>
<feature type="domain" description="Radical SAM core" evidence="7">
    <location>
        <begin position="20"/>
        <end position="261"/>
    </location>
</feature>
<dbReference type="InterPro" id="IPR005911">
    <property type="entry name" value="YhcC-like"/>
</dbReference>
<dbReference type="InterPro" id="IPR023404">
    <property type="entry name" value="rSAM_horseshoe"/>
</dbReference>
<sequence>MVKDWGGKRYNNLNYFLRNKFGEKVFKISLDGGFSCPNRDGTISKGGCLFCSERGSGDFAGDRDFSIEKQFIDIKYMMNKKWKQGKYIAYFQAYTNTYAPVDVLKKKYEEALSQEGVVALAIATRPDCLGEDVLDLLEEINKKYYVWVELGLQTSNDDAARKINRGYNLDVFEEAITRLKKRNIDFVVHAIFGLPGETKEDMLKTVDYIAHSGAQGVKFHLLHLMKNTPLVKVYEAGGLEFLSQEDYIDLLCKSVCMLPQDMVIHRLTGDAPRDLLIGPMWSLKKWEILNAIDKAFIDNDIYQGKTFK</sequence>
<dbReference type="Proteomes" id="UP000092714">
    <property type="component" value="Unassembled WGS sequence"/>
</dbReference>
<dbReference type="SFLD" id="SFLDG01086">
    <property type="entry name" value="elongater_protein-like"/>
    <property type="match status" value="1"/>
</dbReference>
<evidence type="ECO:0000313" key="9">
    <source>
        <dbReference type="Proteomes" id="UP000092714"/>
    </source>
</evidence>
<dbReference type="Pfam" id="PF04055">
    <property type="entry name" value="Radical_SAM"/>
    <property type="match status" value="1"/>
</dbReference>
<keyword evidence="3" id="KW-0949">S-adenosyl-L-methionine</keyword>
<dbReference type="eggNOG" id="COG1242">
    <property type="taxonomic scope" value="Bacteria"/>
</dbReference>
<evidence type="ECO:0000256" key="3">
    <source>
        <dbReference type="ARBA" id="ARBA00022691"/>
    </source>
</evidence>
<dbReference type="GO" id="GO:0003824">
    <property type="term" value="F:catalytic activity"/>
    <property type="evidence" value="ECO:0007669"/>
    <property type="project" value="InterPro"/>
</dbReference>
<dbReference type="NCBIfam" id="TIGR01212">
    <property type="entry name" value="TIGR01212 family radical SAM protein"/>
    <property type="match status" value="1"/>
</dbReference>
<comment type="caution">
    <text evidence="8">The sequence shown here is derived from an EMBL/GenBank/DDBJ whole genome shotgun (WGS) entry which is preliminary data.</text>
</comment>
<dbReference type="InterPro" id="IPR006638">
    <property type="entry name" value="Elp3/MiaA/NifB-like_rSAM"/>
</dbReference>
<dbReference type="EMBL" id="MAPZ01000024">
    <property type="protein sequence ID" value="OBY10180.1"/>
    <property type="molecule type" value="Genomic_DNA"/>
</dbReference>
<dbReference type="Gene3D" id="3.80.30.20">
    <property type="entry name" value="tm_1862 like domain"/>
    <property type="match status" value="1"/>
</dbReference>
<dbReference type="SUPFAM" id="SSF102114">
    <property type="entry name" value="Radical SAM enzymes"/>
    <property type="match status" value="1"/>
</dbReference>
<keyword evidence="5" id="KW-0408">Iron</keyword>
<organism evidence="8 9">
    <name type="scientific">Clostridium paraputrificum</name>
    <dbReference type="NCBI Taxonomy" id="29363"/>
    <lineage>
        <taxon>Bacteria</taxon>
        <taxon>Bacillati</taxon>
        <taxon>Bacillota</taxon>
        <taxon>Clostridia</taxon>
        <taxon>Eubacteriales</taxon>
        <taxon>Clostridiaceae</taxon>
        <taxon>Clostridium</taxon>
    </lineage>
</organism>
<accession>A0A174GLC8</accession>
<dbReference type="OrthoDB" id="9801689at2"/>
<dbReference type="PANTHER" id="PTHR11135:SF1">
    <property type="entry name" value="PROTEIN YHCC"/>
    <property type="match status" value="1"/>
</dbReference>
<dbReference type="SMART" id="SM00729">
    <property type="entry name" value="Elp3"/>
    <property type="match status" value="1"/>
</dbReference>
<evidence type="ECO:0000256" key="6">
    <source>
        <dbReference type="ARBA" id="ARBA00023014"/>
    </source>
</evidence>
<comment type="cofactor">
    <cofactor evidence="1">
        <name>[4Fe-4S] cluster</name>
        <dbReference type="ChEBI" id="CHEBI:49883"/>
    </cofactor>
</comment>
<keyword evidence="4" id="KW-0479">Metal-binding</keyword>
<dbReference type="Pfam" id="PF16199">
    <property type="entry name" value="Radical_SAM_C"/>
    <property type="match status" value="1"/>
</dbReference>
<dbReference type="InterPro" id="IPR058240">
    <property type="entry name" value="rSAM_sf"/>
</dbReference>
<reference evidence="8 9" key="1">
    <citation type="submission" date="2016-06" db="EMBL/GenBank/DDBJ databases">
        <authorList>
            <person name="Kjaerup R.B."/>
            <person name="Dalgaard T.S."/>
            <person name="Juul-Madsen H.R."/>
        </authorList>
    </citation>
    <scope>NUCLEOTIDE SEQUENCE [LARGE SCALE GENOMIC DNA]</scope>
    <source>
        <strain evidence="8 9">373-A1</strain>
    </source>
</reference>
<protein>
    <submittedName>
        <fullName evidence="8">TIGR01212 family radical SAM protein</fullName>
    </submittedName>
</protein>
<keyword evidence="2" id="KW-0004">4Fe-4S</keyword>
<dbReference type="CDD" id="cd01335">
    <property type="entry name" value="Radical_SAM"/>
    <property type="match status" value="1"/>
</dbReference>
<dbReference type="InterPro" id="IPR039661">
    <property type="entry name" value="ELP3"/>
</dbReference>
<dbReference type="GeneID" id="42776408"/>
<evidence type="ECO:0000259" key="7">
    <source>
        <dbReference type="PROSITE" id="PS51918"/>
    </source>
</evidence>
<dbReference type="SFLD" id="SFLDS00029">
    <property type="entry name" value="Radical_SAM"/>
    <property type="match status" value="1"/>
</dbReference>
<evidence type="ECO:0000256" key="2">
    <source>
        <dbReference type="ARBA" id="ARBA00022485"/>
    </source>
</evidence>